<dbReference type="Gene3D" id="3.30.420.10">
    <property type="entry name" value="Ribonuclease H-like superfamily/Ribonuclease H"/>
    <property type="match status" value="1"/>
</dbReference>
<comment type="caution">
    <text evidence="2">The sequence shown here is derived from an EMBL/GenBank/DDBJ whole genome shotgun (WGS) entry which is preliminary data.</text>
</comment>
<dbReference type="PROSITE" id="PS50994">
    <property type="entry name" value="INTEGRASE"/>
    <property type="match status" value="1"/>
</dbReference>
<dbReference type="InterPro" id="IPR012337">
    <property type="entry name" value="RNaseH-like_sf"/>
</dbReference>
<keyword evidence="3" id="KW-1185">Reference proteome</keyword>
<dbReference type="PANTHER" id="PTHR37984">
    <property type="entry name" value="PROTEIN CBG26694"/>
    <property type="match status" value="1"/>
</dbReference>
<dbReference type="EMBL" id="JARBHB010000001">
    <property type="protein sequence ID" value="KAJ8896268.1"/>
    <property type="molecule type" value="Genomic_DNA"/>
</dbReference>
<evidence type="ECO:0000313" key="2">
    <source>
        <dbReference type="EMBL" id="KAJ8896268.1"/>
    </source>
</evidence>
<feature type="domain" description="Integrase catalytic" evidence="1">
    <location>
        <begin position="120"/>
        <end position="279"/>
    </location>
</feature>
<dbReference type="PANTHER" id="PTHR37984:SF5">
    <property type="entry name" value="PROTEIN NYNRIN-LIKE"/>
    <property type="match status" value="1"/>
</dbReference>
<evidence type="ECO:0000313" key="3">
    <source>
        <dbReference type="Proteomes" id="UP001159363"/>
    </source>
</evidence>
<protein>
    <recommendedName>
        <fullName evidence="1">Integrase catalytic domain-containing protein</fullName>
    </recommendedName>
</protein>
<dbReference type="SUPFAM" id="SSF53098">
    <property type="entry name" value="Ribonuclease H-like"/>
    <property type="match status" value="1"/>
</dbReference>
<name>A0ABQ9IHV6_9NEOP</name>
<dbReference type="InterPro" id="IPR036397">
    <property type="entry name" value="RNaseH_sf"/>
</dbReference>
<evidence type="ECO:0000259" key="1">
    <source>
        <dbReference type="PROSITE" id="PS50994"/>
    </source>
</evidence>
<reference evidence="2 3" key="1">
    <citation type="submission" date="2023-02" db="EMBL/GenBank/DDBJ databases">
        <title>LHISI_Scaffold_Assembly.</title>
        <authorList>
            <person name="Stuart O.P."/>
            <person name="Cleave R."/>
            <person name="Magrath M.J.L."/>
            <person name="Mikheyev A.S."/>
        </authorList>
    </citation>
    <scope>NUCLEOTIDE SEQUENCE [LARGE SCALE GENOMIC DNA]</scope>
    <source>
        <strain evidence="2">Daus_M_001</strain>
        <tissue evidence="2">Leg muscle</tissue>
    </source>
</reference>
<sequence>MELQVCSVVVNSKVTDAKLLTQQQYTERDHELHSLCRFIRVGWPEKLQKVPPELKHYAYGLVLKGKAIVVPNGLRQEILRSIHAAHQGQEKCLQRARGTVFFGPEWHLISHLLLKIVRCARNLKNLSIGVDKFFLHDKPYLLVVDYYSKWVELQKLKSQTSPCIISHMKSTLVQLGIPAVVMSDGGSNLTSLQFDKFAQEWNFIHQTSSPRYPQSSGMSECHVQTVKKTLKVIQDEKDVNIALLELRNTPIIQGHSPAQLLMGRRLRGCIPIVPAVLNPSLPNHKEVRAALLAKQT</sequence>
<dbReference type="Proteomes" id="UP001159363">
    <property type="component" value="Chromosome 1"/>
</dbReference>
<dbReference type="Gene3D" id="1.10.340.70">
    <property type="match status" value="1"/>
</dbReference>
<accession>A0ABQ9IHV6</accession>
<organism evidence="2 3">
    <name type="scientific">Dryococelus australis</name>
    <dbReference type="NCBI Taxonomy" id="614101"/>
    <lineage>
        <taxon>Eukaryota</taxon>
        <taxon>Metazoa</taxon>
        <taxon>Ecdysozoa</taxon>
        <taxon>Arthropoda</taxon>
        <taxon>Hexapoda</taxon>
        <taxon>Insecta</taxon>
        <taxon>Pterygota</taxon>
        <taxon>Neoptera</taxon>
        <taxon>Polyneoptera</taxon>
        <taxon>Phasmatodea</taxon>
        <taxon>Verophasmatodea</taxon>
        <taxon>Anareolatae</taxon>
        <taxon>Phasmatidae</taxon>
        <taxon>Eurycanthinae</taxon>
        <taxon>Dryococelus</taxon>
    </lineage>
</organism>
<dbReference type="InterPro" id="IPR001584">
    <property type="entry name" value="Integrase_cat-core"/>
</dbReference>
<dbReference type="InterPro" id="IPR050951">
    <property type="entry name" value="Retrovirus_Pol_polyprotein"/>
</dbReference>
<gene>
    <name evidence="2" type="ORF">PR048_001612</name>
</gene>
<proteinExistence type="predicted"/>